<protein>
    <recommendedName>
        <fullName evidence="4">Nitrous oxide reductase accessory protein NosL</fullName>
    </recommendedName>
</protein>
<evidence type="ECO:0000313" key="3">
    <source>
        <dbReference type="Proteomes" id="UP001447842"/>
    </source>
</evidence>
<sequence length="87" mass="9593">MRTRRLLLLLLFLVALSGEALHTLSAHHDGSHCPVCTVVAHAAAPDIVKPFEPFILFHDTEEPCLAAKVHSSFAFHFVPARAPPRFV</sequence>
<dbReference type="Proteomes" id="UP001447842">
    <property type="component" value="Chromosome"/>
</dbReference>
<feature type="chain" id="PRO_5047393208" description="Nitrous oxide reductase accessory protein NosL" evidence="1">
    <location>
        <begin position="23"/>
        <end position="87"/>
    </location>
</feature>
<name>A0ABZ3H7T5_9BACT</name>
<proteinExistence type="predicted"/>
<gene>
    <name evidence="2" type="ORF">WCY31_10170</name>
</gene>
<keyword evidence="1" id="KW-0732">Signal</keyword>
<dbReference type="RefSeq" id="WP_345969713.1">
    <property type="nucleotide sequence ID" value="NZ_CP147920.1"/>
</dbReference>
<accession>A0ABZ3H7T5</accession>
<dbReference type="EMBL" id="CP147920">
    <property type="protein sequence ID" value="XAU14606.1"/>
    <property type="molecule type" value="Genomic_DNA"/>
</dbReference>
<keyword evidence="3" id="KW-1185">Reference proteome</keyword>
<organism evidence="2 3">
    <name type="scientific">Sulfurimonas diazotrophicus</name>
    <dbReference type="NCBI Taxonomy" id="3131939"/>
    <lineage>
        <taxon>Bacteria</taxon>
        <taxon>Pseudomonadati</taxon>
        <taxon>Campylobacterota</taxon>
        <taxon>Epsilonproteobacteria</taxon>
        <taxon>Campylobacterales</taxon>
        <taxon>Sulfurimonadaceae</taxon>
        <taxon>Sulfurimonas</taxon>
    </lineage>
</organism>
<feature type="signal peptide" evidence="1">
    <location>
        <begin position="1"/>
        <end position="22"/>
    </location>
</feature>
<reference evidence="2 3" key="1">
    <citation type="submission" date="2024-03" db="EMBL/GenBank/DDBJ databases">
        <title>Sulfurimonas sp. HSL3-1.</title>
        <authorList>
            <person name="Wang S."/>
        </authorList>
    </citation>
    <scope>NUCLEOTIDE SEQUENCE [LARGE SCALE GENOMIC DNA]</scope>
    <source>
        <strain evidence="2 3">HSL3-1</strain>
    </source>
</reference>
<evidence type="ECO:0008006" key="4">
    <source>
        <dbReference type="Google" id="ProtNLM"/>
    </source>
</evidence>
<evidence type="ECO:0000256" key="1">
    <source>
        <dbReference type="SAM" id="SignalP"/>
    </source>
</evidence>
<evidence type="ECO:0000313" key="2">
    <source>
        <dbReference type="EMBL" id="XAU14606.1"/>
    </source>
</evidence>